<dbReference type="EMBL" id="JAKKUT010000002">
    <property type="protein sequence ID" value="MDG2990148.1"/>
    <property type="molecule type" value="Genomic_DNA"/>
</dbReference>
<feature type="chain" id="PRO_5046704902" description="Organic solvent tolerance-like N-terminal domain-containing protein" evidence="1">
    <location>
        <begin position="27"/>
        <end position="160"/>
    </location>
</feature>
<accession>A0ABT6EWL4</accession>
<keyword evidence="3" id="KW-1185">Reference proteome</keyword>
<reference evidence="2" key="2">
    <citation type="submission" date="2022-01" db="EMBL/GenBank/DDBJ databases">
        <authorList>
            <person name="Zivanovic Y."/>
            <person name="Moreira D."/>
            <person name="Lopez-Garcia P."/>
        </authorList>
    </citation>
    <scope>NUCLEOTIDE SEQUENCE</scope>
    <source>
        <strain evidence="2">G9</strain>
    </source>
</reference>
<keyword evidence="1" id="KW-0732">Signal</keyword>
<gene>
    <name evidence="2" type="ORF">L3556_04240</name>
</gene>
<feature type="signal peptide" evidence="1">
    <location>
        <begin position="1"/>
        <end position="26"/>
    </location>
</feature>
<reference evidence="2" key="1">
    <citation type="journal article" date="2022" name="Genome Biol. Evol.">
        <title>A New Gene Family Diagnostic for Intracellular Biomineralization of Amorphous Ca Carbonates by Cyanobacteria.</title>
        <authorList>
            <person name="Benzerara K."/>
            <person name="Duprat E."/>
            <person name="Bitard-Feildel T."/>
            <person name="Caumes G."/>
            <person name="Cassier-Chauvat C."/>
            <person name="Chauvat F."/>
            <person name="Dezi M."/>
            <person name="Diop S.I."/>
            <person name="Gaschignard G."/>
            <person name="Gorgen S."/>
            <person name="Gugger M."/>
            <person name="Lopez-Garcia P."/>
            <person name="Millet M."/>
            <person name="Skouri-Panet F."/>
            <person name="Moreira D."/>
            <person name="Callebaut I."/>
        </authorList>
    </citation>
    <scope>NUCLEOTIDE SEQUENCE</scope>
    <source>
        <strain evidence="2">G9</strain>
    </source>
</reference>
<name>A0ABT6EWL4_9SYNE</name>
<evidence type="ECO:0000313" key="2">
    <source>
        <dbReference type="EMBL" id="MDG2990148.1"/>
    </source>
</evidence>
<dbReference type="Proteomes" id="UP001154265">
    <property type="component" value="Unassembled WGS sequence"/>
</dbReference>
<organism evidence="2 3">
    <name type="scientific">Candidatus Synechococcus calcipolaris G9</name>
    <dbReference type="NCBI Taxonomy" id="1497997"/>
    <lineage>
        <taxon>Bacteria</taxon>
        <taxon>Bacillati</taxon>
        <taxon>Cyanobacteriota</taxon>
        <taxon>Cyanophyceae</taxon>
        <taxon>Synechococcales</taxon>
        <taxon>Synechococcaceae</taxon>
        <taxon>Synechococcus</taxon>
    </lineage>
</organism>
<evidence type="ECO:0000313" key="3">
    <source>
        <dbReference type="Proteomes" id="UP001154265"/>
    </source>
</evidence>
<sequence length="160" mass="17676">MRKIFGFLLGSLVVAGSTLAPLIAQSAGLVTVVFDDGETVEYNQVRIISDAKTLMITDTSESSLGENFRIEKQNCRQSENLQFCDQAIVHLYRHQVSEVIQLTDFAVYTNTTNRSIQIPGTFVTLGPNTLMLEMNTLNGTYISAFGQIDSTQFSSESPRP</sequence>
<comment type="caution">
    <text evidence="2">The sequence shown here is derived from an EMBL/GenBank/DDBJ whole genome shotgun (WGS) entry which is preliminary data.</text>
</comment>
<dbReference type="RefSeq" id="WP_277866065.1">
    <property type="nucleotide sequence ID" value="NZ_JAKKUT010000002.1"/>
</dbReference>
<evidence type="ECO:0008006" key="4">
    <source>
        <dbReference type="Google" id="ProtNLM"/>
    </source>
</evidence>
<proteinExistence type="predicted"/>
<evidence type="ECO:0000256" key="1">
    <source>
        <dbReference type="SAM" id="SignalP"/>
    </source>
</evidence>
<protein>
    <recommendedName>
        <fullName evidence="4">Organic solvent tolerance-like N-terminal domain-containing protein</fullName>
    </recommendedName>
</protein>